<accession>A0ACC6A1V3</accession>
<keyword evidence="2" id="KW-1185">Reference proteome</keyword>
<proteinExistence type="predicted"/>
<organism evidence="1 2">
    <name type="scientific">Bacillus cytotoxicus</name>
    <dbReference type="NCBI Taxonomy" id="580165"/>
    <lineage>
        <taxon>Bacteria</taxon>
        <taxon>Bacillati</taxon>
        <taxon>Bacillota</taxon>
        <taxon>Bacilli</taxon>
        <taxon>Bacillales</taxon>
        <taxon>Bacillaceae</taxon>
        <taxon>Bacillus</taxon>
        <taxon>Bacillus cereus group</taxon>
    </lineage>
</organism>
<feature type="non-terminal residue" evidence="1">
    <location>
        <position position="197"/>
    </location>
</feature>
<protein>
    <submittedName>
        <fullName evidence="1">Uncharacterized protein</fullName>
    </submittedName>
</protein>
<evidence type="ECO:0000313" key="2">
    <source>
        <dbReference type="Proteomes" id="UP001202289"/>
    </source>
</evidence>
<comment type="caution">
    <text evidence="1">The sequence shown here is derived from an EMBL/GenBank/DDBJ whole genome shotgun (WGS) entry which is preliminary data.</text>
</comment>
<reference evidence="1" key="1">
    <citation type="submission" date="2022-05" db="EMBL/GenBank/DDBJ databases">
        <title>Comparative Genomics of Spacecraft Associated Microbes.</title>
        <authorList>
            <person name="Tran M.T."/>
            <person name="Wright A."/>
            <person name="Seuylemezian A."/>
            <person name="Eisen J."/>
            <person name="Coil D."/>
        </authorList>
    </citation>
    <scope>NUCLEOTIDE SEQUENCE</scope>
    <source>
        <strain evidence="1">FAIRING 10M-2.2</strain>
    </source>
</reference>
<name>A0ACC6A1V3_9BACI</name>
<evidence type="ECO:0000313" key="1">
    <source>
        <dbReference type="EMBL" id="MCM3734259.1"/>
    </source>
</evidence>
<sequence length="197" mass="22140">MKRFKTVHIGMKSIGARKHLLLIGGLYAIIILYNLEVAAKTSVPVKTGVFDVITPLNNPTGGASQYMFMFIAIPFLVTILTQIMERNEQSLHVLKSNSRFHVWHVHVVTALILSLCFTCFVLGFSFIFGVLLVGLENTWVHTSGWLSELIHNPELFQKVIAHVTSFKIIITVFVNVFLGALLISLLTLFLKQWIKSS</sequence>
<dbReference type="Proteomes" id="UP001202289">
    <property type="component" value="Unassembled WGS sequence"/>
</dbReference>
<gene>
    <name evidence="1" type="ORF">M3215_00005</name>
</gene>
<dbReference type="EMBL" id="JAMBOP010000001">
    <property type="protein sequence ID" value="MCM3734259.1"/>
    <property type="molecule type" value="Genomic_DNA"/>
</dbReference>